<evidence type="ECO:0000313" key="7">
    <source>
        <dbReference type="Proteomes" id="UP000006380"/>
    </source>
</evidence>
<gene>
    <name evidence="6" type="ORF">CCV52592_1677</name>
</gene>
<sequence length="366" mass="41866">MENKEYLSKQILTYLGNKRALLGFIEQGLKRVKDELGRDKLRCVDLFSGSGIVARFLKRHSSFLVANDLELYSKITNECYLANVSARKLKELGRWHEILLENIKSNPQSGFVSELYAPKDQDHIRREDRVFYTKENALYIDTARAQIENLPEAIRHFFIAPLLYEASTKANTSGVFKGFYKNKSGIGQFGGEGKNALGRIMGRISLPMPIFSKFNVPFAVCQKDANDLAGELEQMDVVYLDPPYNQHPYSSNYFMLNLIAKNERPRSISRVSGIAKGWNKSVYNKKSAAEQSFFELVGKLKAKFIIISFNSEGFIERESFERNLTKFGELKVLEQRYNAFRGSRNLGSRSLHVTEFLYILKKIGSK</sequence>
<accession>A7H075</accession>
<dbReference type="InterPro" id="IPR002052">
    <property type="entry name" value="DNA_methylase_N6_adenine_CS"/>
</dbReference>
<dbReference type="GO" id="GO:0003676">
    <property type="term" value="F:nucleic acid binding"/>
    <property type="evidence" value="ECO:0007669"/>
    <property type="project" value="InterPro"/>
</dbReference>
<dbReference type="AlphaFoldDB" id="A7H075"/>
<organism evidence="6 7">
    <name type="scientific">Campylobacter curvus (strain 525.92)</name>
    <dbReference type="NCBI Taxonomy" id="360105"/>
    <lineage>
        <taxon>Bacteria</taxon>
        <taxon>Pseudomonadati</taxon>
        <taxon>Campylobacterota</taxon>
        <taxon>Epsilonproteobacteria</taxon>
        <taxon>Campylobacterales</taxon>
        <taxon>Campylobacteraceae</taxon>
        <taxon>Campylobacter</taxon>
    </lineage>
</organism>
<dbReference type="PROSITE" id="PS00092">
    <property type="entry name" value="N6_MTASE"/>
    <property type="match status" value="1"/>
</dbReference>
<comment type="catalytic activity">
    <reaction evidence="5">
        <text>a 2'-deoxyadenosine in DNA + S-adenosyl-L-methionine = an N(6)-methyl-2'-deoxyadenosine in DNA + S-adenosyl-L-homocysteine + H(+)</text>
        <dbReference type="Rhea" id="RHEA:15197"/>
        <dbReference type="Rhea" id="RHEA-COMP:12418"/>
        <dbReference type="Rhea" id="RHEA-COMP:12419"/>
        <dbReference type="ChEBI" id="CHEBI:15378"/>
        <dbReference type="ChEBI" id="CHEBI:57856"/>
        <dbReference type="ChEBI" id="CHEBI:59789"/>
        <dbReference type="ChEBI" id="CHEBI:90615"/>
        <dbReference type="ChEBI" id="CHEBI:90616"/>
        <dbReference type="EC" id="2.1.1.72"/>
    </reaction>
</comment>
<protein>
    <recommendedName>
        <fullName evidence="1">site-specific DNA-methyltransferase (adenine-specific)</fullName>
        <ecNumber evidence="1">2.1.1.72</ecNumber>
    </recommendedName>
</protein>
<evidence type="ECO:0000256" key="5">
    <source>
        <dbReference type="ARBA" id="ARBA00047942"/>
    </source>
</evidence>
<dbReference type="GO" id="GO:0009007">
    <property type="term" value="F:site-specific DNA-methyltransferase (adenine-specific) activity"/>
    <property type="evidence" value="ECO:0007669"/>
    <property type="project" value="UniProtKB-EC"/>
</dbReference>
<dbReference type="Pfam" id="PF02086">
    <property type="entry name" value="MethyltransfD12"/>
    <property type="match status" value="1"/>
</dbReference>
<dbReference type="PRINTS" id="PR00505">
    <property type="entry name" value="D12N6MTFRASE"/>
</dbReference>
<reference evidence="6" key="1">
    <citation type="submission" date="2016-07" db="EMBL/GenBank/DDBJ databases">
        <title>Comparative genomics of the Campylobacter concisus group.</title>
        <authorList>
            <person name="Miller W.G."/>
            <person name="Yee E."/>
            <person name="Chapman M.H."/>
            <person name="Huynh S."/>
            <person name="Bono J.L."/>
            <person name="On S.L.W."/>
            <person name="StLeger J."/>
            <person name="Foster G."/>
            <person name="Parker C.T."/>
        </authorList>
    </citation>
    <scope>NUCLEOTIDE SEQUENCE</scope>
    <source>
        <strain evidence="6">525.92</strain>
    </source>
</reference>
<dbReference type="OrthoDB" id="9805629at2"/>
<dbReference type="RefSeq" id="WP_011992666.1">
    <property type="nucleotide sequence ID" value="NC_009715.2"/>
</dbReference>
<evidence type="ECO:0000256" key="2">
    <source>
        <dbReference type="ARBA" id="ARBA00022603"/>
    </source>
</evidence>
<dbReference type="GO" id="GO:0032259">
    <property type="term" value="P:methylation"/>
    <property type="evidence" value="ECO:0007669"/>
    <property type="project" value="UniProtKB-KW"/>
</dbReference>
<proteinExistence type="predicted"/>
<evidence type="ECO:0000256" key="1">
    <source>
        <dbReference type="ARBA" id="ARBA00011900"/>
    </source>
</evidence>
<dbReference type="InterPro" id="IPR012327">
    <property type="entry name" value="MeTrfase_D12"/>
</dbReference>
<dbReference type="REBASE" id="15944">
    <property type="entry name" value="M.Ccu92ORF1679P"/>
</dbReference>
<dbReference type="KEGG" id="ccv:CCV52592_1677"/>
<dbReference type="Proteomes" id="UP000006380">
    <property type="component" value="Chromosome"/>
</dbReference>
<dbReference type="GO" id="GO:0009307">
    <property type="term" value="P:DNA restriction-modification system"/>
    <property type="evidence" value="ECO:0007669"/>
    <property type="project" value="InterPro"/>
</dbReference>
<evidence type="ECO:0000313" key="6">
    <source>
        <dbReference type="EMBL" id="EAU01100.1"/>
    </source>
</evidence>
<evidence type="ECO:0000256" key="4">
    <source>
        <dbReference type="ARBA" id="ARBA00022691"/>
    </source>
</evidence>
<keyword evidence="2 6" id="KW-0489">Methyltransferase</keyword>
<dbReference type="InterPro" id="IPR029063">
    <property type="entry name" value="SAM-dependent_MTases_sf"/>
</dbReference>
<dbReference type="STRING" id="360105.CCV52592_1677"/>
<name>A7H075_CAMC5</name>
<keyword evidence="4" id="KW-0949">S-adenosyl-L-methionine</keyword>
<dbReference type="EC" id="2.1.1.72" evidence="1"/>
<keyword evidence="7" id="KW-1185">Reference proteome</keyword>
<keyword evidence="3" id="KW-0808">Transferase</keyword>
<dbReference type="HOGENOM" id="CLU_034356_0_0_7"/>
<evidence type="ECO:0000256" key="3">
    <source>
        <dbReference type="ARBA" id="ARBA00022679"/>
    </source>
</evidence>
<dbReference type="EMBL" id="CP000767">
    <property type="protein sequence ID" value="EAU01100.1"/>
    <property type="molecule type" value="Genomic_DNA"/>
</dbReference>
<dbReference type="SUPFAM" id="SSF53335">
    <property type="entry name" value="S-adenosyl-L-methionine-dependent methyltransferases"/>
    <property type="match status" value="1"/>
</dbReference>